<dbReference type="PANTHER" id="PTHR43130:SF3">
    <property type="entry name" value="HTH-TYPE TRANSCRIPTIONAL REGULATOR RV1931C"/>
    <property type="match status" value="1"/>
</dbReference>
<dbReference type="AlphaFoldDB" id="A0ABD7TR44"/>
<dbReference type="SUPFAM" id="SSF52317">
    <property type="entry name" value="Class I glutamine amidotransferase-like"/>
    <property type="match status" value="1"/>
</dbReference>
<evidence type="ECO:0000256" key="3">
    <source>
        <dbReference type="ARBA" id="ARBA00023163"/>
    </source>
</evidence>
<evidence type="ECO:0000259" key="4">
    <source>
        <dbReference type="PROSITE" id="PS01124"/>
    </source>
</evidence>
<feature type="domain" description="HTH araC/xylS-type" evidence="4">
    <location>
        <begin position="222"/>
        <end position="320"/>
    </location>
</feature>
<dbReference type="InterPro" id="IPR052158">
    <property type="entry name" value="INH-QAR"/>
</dbReference>
<dbReference type="InterPro" id="IPR018062">
    <property type="entry name" value="HTH_AraC-typ_CS"/>
</dbReference>
<evidence type="ECO:0000313" key="6">
    <source>
        <dbReference type="Proteomes" id="UP001056907"/>
    </source>
</evidence>
<reference evidence="5" key="1">
    <citation type="journal article" date="2022" name="Front. Plant Sci.">
        <title>Agronomic efficiency and genome mining analysis of the wheat-biostimulant rhizospheric bacterium Pseudomonas pergaminensis sp. nov. strain 1008T.</title>
        <authorList>
            <person name="Diaz M."/>
            <person name="Bach T."/>
            <person name="Gonzalez Anta G."/>
            <person name="Agaras B."/>
            <person name="Wibberg D."/>
            <person name="Noguera F."/>
            <person name="Canciani W."/>
            <person name="Valverde C."/>
        </authorList>
    </citation>
    <scope>NUCLEOTIDE SEQUENCE</scope>
    <source>
        <strain evidence="5">1008</strain>
    </source>
</reference>
<dbReference type="InterPro" id="IPR002818">
    <property type="entry name" value="DJ-1/PfpI"/>
</dbReference>
<dbReference type="Proteomes" id="UP001056907">
    <property type="component" value="Chromosome"/>
</dbReference>
<name>A0ABD7TR44_9PSED</name>
<accession>A0ABD7TR44</accession>
<dbReference type="GO" id="GO:0003677">
    <property type="term" value="F:DNA binding"/>
    <property type="evidence" value="ECO:0007669"/>
    <property type="project" value="UniProtKB-KW"/>
</dbReference>
<dbReference type="Gene3D" id="3.40.50.880">
    <property type="match status" value="1"/>
</dbReference>
<proteinExistence type="predicted"/>
<dbReference type="RefSeq" id="WP_252994194.1">
    <property type="nucleotide sequence ID" value="NZ_CP078013.2"/>
</dbReference>
<organism evidence="5 6">
    <name type="scientific">Pseudomonas pergaminensis</name>
    <dbReference type="NCBI Taxonomy" id="2853159"/>
    <lineage>
        <taxon>Bacteria</taxon>
        <taxon>Pseudomonadati</taxon>
        <taxon>Pseudomonadota</taxon>
        <taxon>Gammaproteobacteria</taxon>
        <taxon>Pseudomonadales</taxon>
        <taxon>Pseudomonadaceae</taxon>
        <taxon>Pseudomonas</taxon>
    </lineage>
</organism>
<dbReference type="InterPro" id="IPR009057">
    <property type="entry name" value="Homeodomain-like_sf"/>
</dbReference>
<dbReference type="EMBL" id="CP078013">
    <property type="protein sequence ID" value="USW03988.2"/>
    <property type="molecule type" value="Genomic_DNA"/>
</dbReference>
<dbReference type="CDD" id="cd03137">
    <property type="entry name" value="GATase1_AraC_1"/>
    <property type="match status" value="1"/>
</dbReference>
<evidence type="ECO:0000256" key="1">
    <source>
        <dbReference type="ARBA" id="ARBA00023015"/>
    </source>
</evidence>
<dbReference type="InterPro" id="IPR018060">
    <property type="entry name" value="HTH_AraC"/>
</dbReference>
<dbReference type="SUPFAM" id="SSF46689">
    <property type="entry name" value="Homeodomain-like"/>
    <property type="match status" value="2"/>
</dbReference>
<dbReference type="InterPro" id="IPR029062">
    <property type="entry name" value="Class_I_gatase-like"/>
</dbReference>
<sequence length="325" mass="36077">MHHESMHIKSVHLFIHPRLNLLDMAGLIEVFSAANRLARLGHEPYTISILALNKKTDVWNHTSMETETLQPDTSTPHTLIIPGGPGIQNFCKDPRFHTHFVKHANKAERLISVGTGVLALARAGKIDGRKVTTHWSAYDELEEICPSALIQRGPIYINDGPIWTSAGIASGIDLALSIVEEDLGYSVALEIARHLVIFLKRPGNQNQFSSLLNLQSKSSQFSDLHAWIHGSLSTNLSVPALANFMKMSERTFTRKYTESTGKTPGKMVDIIRLEAALDILAYSNSPLKTIAQHCGLGSESTLIRKFARRFGITPKKFRSHLKSTQ</sequence>
<evidence type="ECO:0000256" key="2">
    <source>
        <dbReference type="ARBA" id="ARBA00023125"/>
    </source>
</evidence>
<dbReference type="PROSITE" id="PS00041">
    <property type="entry name" value="HTH_ARAC_FAMILY_1"/>
    <property type="match status" value="1"/>
</dbReference>
<dbReference type="Pfam" id="PF12833">
    <property type="entry name" value="HTH_18"/>
    <property type="match status" value="1"/>
</dbReference>
<dbReference type="Gene3D" id="1.10.10.60">
    <property type="entry name" value="Homeodomain-like"/>
    <property type="match status" value="1"/>
</dbReference>
<keyword evidence="1" id="KW-0805">Transcription regulation</keyword>
<dbReference type="Pfam" id="PF01965">
    <property type="entry name" value="DJ-1_PfpI"/>
    <property type="match status" value="1"/>
</dbReference>
<keyword evidence="2" id="KW-0238">DNA-binding</keyword>
<dbReference type="SMART" id="SM00342">
    <property type="entry name" value="HTH_ARAC"/>
    <property type="match status" value="1"/>
</dbReference>
<dbReference type="PANTHER" id="PTHR43130">
    <property type="entry name" value="ARAC-FAMILY TRANSCRIPTIONAL REGULATOR"/>
    <property type="match status" value="1"/>
</dbReference>
<reference evidence="5" key="2">
    <citation type="submission" date="2024-04" db="EMBL/GenBank/DDBJ databases">
        <authorList>
            <person name="Diaz M."/>
            <person name="Bach T."/>
            <person name="Gonzalez Anta G."/>
            <person name="Agaras B."/>
            <person name="Wibberg D."/>
            <person name="Noguera F."/>
            <person name="Canciani W."/>
            <person name="Ybarra T."/>
            <person name="Nunez M.L."/>
            <person name="Valverde C."/>
        </authorList>
    </citation>
    <scope>NUCLEOTIDE SEQUENCE</scope>
    <source>
        <strain evidence="5">1008</strain>
    </source>
</reference>
<dbReference type="GO" id="GO:0080090">
    <property type="term" value="P:regulation of primary metabolic process"/>
    <property type="evidence" value="ECO:0007669"/>
    <property type="project" value="UniProtKB-ARBA"/>
</dbReference>
<gene>
    <name evidence="5" type="ORF">KUA23_14290</name>
</gene>
<dbReference type="GO" id="GO:0009893">
    <property type="term" value="P:positive regulation of metabolic process"/>
    <property type="evidence" value="ECO:0007669"/>
    <property type="project" value="UniProtKB-ARBA"/>
</dbReference>
<keyword evidence="3" id="KW-0804">Transcription</keyword>
<dbReference type="KEGG" id="ppeg:KUA23_14290"/>
<dbReference type="PROSITE" id="PS01124">
    <property type="entry name" value="HTH_ARAC_FAMILY_2"/>
    <property type="match status" value="1"/>
</dbReference>
<protein>
    <submittedName>
        <fullName evidence="5">Helix-turn-helix domain-containing protein</fullName>
    </submittedName>
</protein>
<evidence type="ECO:0000313" key="5">
    <source>
        <dbReference type="EMBL" id="USW03988.2"/>
    </source>
</evidence>